<dbReference type="Proteomes" id="UP000029665">
    <property type="component" value="Unassembled WGS sequence"/>
</dbReference>
<feature type="region of interest" description="Disordered" evidence="1">
    <location>
        <begin position="820"/>
        <end position="839"/>
    </location>
</feature>
<evidence type="ECO:0000313" key="4">
    <source>
        <dbReference type="Proteomes" id="UP000029665"/>
    </source>
</evidence>
<feature type="domain" description="DUF6589" evidence="2">
    <location>
        <begin position="373"/>
        <end position="748"/>
    </location>
</feature>
<dbReference type="OrthoDB" id="2980978at2759"/>
<feature type="compositionally biased region" description="Polar residues" evidence="1">
    <location>
        <begin position="829"/>
        <end position="839"/>
    </location>
</feature>
<dbReference type="OMA" id="RMEWIEP"/>
<protein>
    <recommendedName>
        <fullName evidence="2">DUF6589 domain-containing protein</fullName>
    </recommendedName>
</protein>
<feature type="compositionally biased region" description="Polar residues" evidence="1">
    <location>
        <begin position="41"/>
        <end position="50"/>
    </location>
</feature>
<dbReference type="AlphaFoldDB" id="A0A060SLS3"/>
<proteinExistence type="predicted"/>
<gene>
    <name evidence="3" type="ORF">BN946_scf185013.g6</name>
</gene>
<name>A0A060SLS3_PYCCI</name>
<feature type="region of interest" description="Disordered" evidence="1">
    <location>
        <begin position="24"/>
        <end position="50"/>
    </location>
</feature>
<evidence type="ECO:0000259" key="2">
    <source>
        <dbReference type="Pfam" id="PF20231"/>
    </source>
</evidence>
<organism evidence="3 4">
    <name type="scientific">Pycnoporus cinnabarinus</name>
    <name type="common">Cinnabar-red polypore</name>
    <name type="synonym">Trametes cinnabarina</name>
    <dbReference type="NCBI Taxonomy" id="5643"/>
    <lineage>
        <taxon>Eukaryota</taxon>
        <taxon>Fungi</taxon>
        <taxon>Dikarya</taxon>
        <taxon>Basidiomycota</taxon>
        <taxon>Agaricomycotina</taxon>
        <taxon>Agaricomycetes</taxon>
        <taxon>Polyporales</taxon>
        <taxon>Polyporaceae</taxon>
        <taxon>Trametes</taxon>
    </lineage>
</organism>
<accession>A0A060SLS3</accession>
<evidence type="ECO:0000313" key="3">
    <source>
        <dbReference type="EMBL" id="CDO73373.1"/>
    </source>
</evidence>
<reference evidence="3" key="1">
    <citation type="submission" date="2014-01" db="EMBL/GenBank/DDBJ databases">
        <title>The genome of the white-rot fungus Pycnoporus cinnabarinus: a basidiomycete model with a versatile arsenal for lignocellulosic biomass breakdown.</title>
        <authorList>
            <person name="Levasseur A."/>
            <person name="Lomascolo A."/>
            <person name="Ruiz-Duenas F.J."/>
            <person name="Uzan E."/>
            <person name="Piumi F."/>
            <person name="Kues U."/>
            <person name="Ram A.F.J."/>
            <person name="Murat C."/>
            <person name="Haon M."/>
            <person name="Benoit I."/>
            <person name="Arfi Y."/>
            <person name="Chevret D."/>
            <person name="Drula E."/>
            <person name="Kwon M.J."/>
            <person name="Gouret P."/>
            <person name="Lesage-Meessen L."/>
            <person name="Lombard V."/>
            <person name="Mariette J."/>
            <person name="Noirot C."/>
            <person name="Park J."/>
            <person name="Patyshakuliyeva A."/>
            <person name="Wieneger R.A.B."/>
            <person name="Wosten H.A.B."/>
            <person name="Martin F."/>
            <person name="Coutinho P.M."/>
            <person name="de Vries R."/>
            <person name="Martinez A.T."/>
            <person name="Klopp C."/>
            <person name="Pontarotti P."/>
            <person name="Henrissat B."/>
            <person name="Record E."/>
        </authorList>
    </citation>
    <scope>NUCLEOTIDE SEQUENCE [LARGE SCALE GENOMIC DNA]</scope>
    <source>
        <strain evidence="3">BRFM137</strain>
    </source>
</reference>
<sequence length="839" mass="94515">MDEDLWAAFDNDVGNFDPDYDYLDAPGELPQHDNPPLLPDSTPSPQSTANPFYAQYTHSRRSAIASDQCGFTLEQRVECSLEAILAQGLNLEIFLDAIFWGDAACVVNTRVRHERTVFMNSATFPSLLDRWWASERAGRGRAQLQDFVMDRAGHVLEKEITSVVPRFRAGPDPLSQASLTAVNFREFGVQLQNSGGTPYLWRVLQRLACSPRQERENTIKNPFHVILTIISMLSYARSHDSCVLTMIWSIYLKACGLSARAFDALHMLGLTMSHKWTATAFGQIAQAAKVARRRAIRDRPHFGSHDNLNFPMRVFSQRLRHLTHFICASAATIWILPMEALLPPDIATKVREQRRRASASPFSLLDISTNGESTTSSRVAAQARYRVLCFLLESPSFKDYPHRNHPLLAAPPPTDLLPCGAGHVTEQHILETVEVDESSYEGTDELCNKIWLEQMGYTDAEKQRLGREGLLRMEWIEPVFGWFHALMAFANSLHTQYLGTSAGIGLRKVFETLGRKSLLKAETKGVFWHHLDEALWHVGEANFISLWAAVGKVNEISELAKKTPDELVAILDEIVSNHASRNAIENMDSIDIPDSARDNCKQQAVLFSTDILAYFDLQEAMKIGDVGRMEDLLPTLLYHFLGGGNHKYAVEILELLHKLREEWPDELRQYIRRYCWLVNFTGARDGFLAVDMAQEHNIKDIKVTWRSFGPGATFPYIQKVSPAIPVLRAVKQNIASQFPSVRARGSRHGAPSKDEDMCKLVDMYNGAEVHQVRPGRKIKGGPTDNAADFVTNGVMKLMLEGVFERWWSERSFQRATTETYTLEEATSEDTSTAAVGSHH</sequence>
<keyword evidence="4" id="KW-1185">Reference proteome</keyword>
<dbReference type="EMBL" id="CCBP010000121">
    <property type="protein sequence ID" value="CDO73373.1"/>
    <property type="molecule type" value="Genomic_DNA"/>
</dbReference>
<dbReference type="STRING" id="5643.A0A060SLS3"/>
<dbReference type="HOGENOM" id="CLU_007061_0_2_1"/>
<dbReference type="Pfam" id="PF20231">
    <property type="entry name" value="DUF6589"/>
    <property type="match status" value="1"/>
</dbReference>
<comment type="caution">
    <text evidence="3">The sequence shown here is derived from an EMBL/GenBank/DDBJ whole genome shotgun (WGS) entry which is preliminary data.</text>
</comment>
<evidence type="ECO:0000256" key="1">
    <source>
        <dbReference type="SAM" id="MobiDB-lite"/>
    </source>
</evidence>
<dbReference type="InterPro" id="IPR046496">
    <property type="entry name" value="DUF6589"/>
</dbReference>